<dbReference type="Pfam" id="PF13560">
    <property type="entry name" value="HTH_31"/>
    <property type="match status" value="1"/>
</dbReference>
<sequence length="144" mass="15637">MRIGPAAEESAITTPTAAADDPGAGAPTDRQRLGDLIRTARERAGLSKRAAARRARISEGRWRQLENGYEEARGHRTHANATRATLVRMAEAVSLPAGDLLRAAGFAPDSAAEAVDVTGLRPDEVAKVREFVRFLRYERNAMRS</sequence>
<dbReference type="SMART" id="SM00530">
    <property type="entry name" value="HTH_XRE"/>
    <property type="match status" value="1"/>
</dbReference>
<feature type="domain" description="HTH cro/C1-type" evidence="2">
    <location>
        <begin position="36"/>
        <end position="100"/>
    </location>
</feature>
<dbReference type="RefSeq" id="WP_195133852.1">
    <property type="nucleotide sequence ID" value="NZ_JADLQX010000051.1"/>
</dbReference>
<dbReference type="InterPro" id="IPR010982">
    <property type="entry name" value="Lambda_DNA-bd_dom_sf"/>
</dbReference>
<gene>
    <name evidence="3" type="ORF">IU459_34820</name>
</gene>
<dbReference type="InterPro" id="IPR001387">
    <property type="entry name" value="Cro/C1-type_HTH"/>
</dbReference>
<dbReference type="EMBL" id="JADLQX010000051">
    <property type="protein sequence ID" value="MBF6302669.1"/>
    <property type="molecule type" value="Genomic_DNA"/>
</dbReference>
<evidence type="ECO:0000256" key="1">
    <source>
        <dbReference type="SAM" id="MobiDB-lite"/>
    </source>
</evidence>
<dbReference type="Gene3D" id="1.10.260.40">
    <property type="entry name" value="lambda repressor-like DNA-binding domains"/>
    <property type="match status" value="1"/>
</dbReference>
<feature type="compositionally biased region" description="Low complexity" evidence="1">
    <location>
        <begin position="13"/>
        <end position="28"/>
    </location>
</feature>
<organism evidence="3 4">
    <name type="scientific">Nocardia amamiensis</name>
    <dbReference type="NCBI Taxonomy" id="404578"/>
    <lineage>
        <taxon>Bacteria</taxon>
        <taxon>Bacillati</taxon>
        <taxon>Actinomycetota</taxon>
        <taxon>Actinomycetes</taxon>
        <taxon>Mycobacteriales</taxon>
        <taxon>Nocardiaceae</taxon>
        <taxon>Nocardia</taxon>
    </lineage>
</organism>
<comment type="caution">
    <text evidence="3">The sequence shown here is derived from an EMBL/GenBank/DDBJ whole genome shotgun (WGS) entry which is preliminary data.</text>
</comment>
<dbReference type="SUPFAM" id="SSF47413">
    <property type="entry name" value="lambda repressor-like DNA-binding domains"/>
    <property type="match status" value="1"/>
</dbReference>
<reference evidence="3 4" key="1">
    <citation type="submission" date="2020-10" db="EMBL/GenBank/DDBJ databases">
        <title>Identification of Nocardia species via Next-generation sequencing and recognition of intraspecies genetic diversity.</title>
        <authorList>
            <person name="Li P."/>
            <person name="Li P."/>
            <person name="Lu B."/>
        </authorList>
    </citation>
    <scope>NUCLEOTIDE SEQUENCE [LARGE SCALE GENOMIC DNA]</scope>
    <source>
        <strain evidence="3 4">BJ06-0157</strain>
    </source>
</reference>
<protein>
    <submittedName>
        <fullName evidence="3">Helix-turn-helix domain-containing protein</fullName>
    </submittedName>
</protein>
<proteinExistence type="predicted"/>
<dbReference type="Proteomes" id="UP000702209">
    <property type="component" value="Unassembled WGS sequence"/>
</dbReference>
<evidence type="ECO:0000313" key="3">
    <source>
        <dbReference type="EMBL" id="MBF6302669.1"/>
    </source>
</evidence>
<keyword evidence="4" id="KW-1185">Reference proteome</keyword>
<name>A0ABS0D691_9NOCA</name>
<feature type="region of interest" description="Disordered" evidence="1">
    <location>
        <begin position="1"/>
        <end position="31"/>
    </location>
</feature>
<evidence type="ECO:0000313" key="4">
    <source>
        <dbReference type="Proteomes" id="UP000702209"/>
    </source>
</evidence>
<evidence type="ECO:0000259" key="2">
    <source>
        <dbReference type="SMART" id="SM00530"/>
    </source>
</evidence>
<accession>A0ABS0D691</accession>